<comment type="caution">
    <text evidence="1">The sequence shown here is derived from an EMBL/GenBank/DDBJ whole genome shotgun (WGS) entry which is preliminary data.</text>
</comment>
<evidence type="ECO:0000313" key="2">
    <source>
        <dbReference type="Proteomes" id="UP000231464"/>
    </source>
</evidence>
<name>A0A2M6WBE2_9BACT</name>
<protein>
    <submittedName>
        <fullName evidence="1">Uncharacterized protein</fullName>
    </submittedName>
</protein>
<dbReference type="Proteomes" id="UP000231464">
    <property type="component" value="Unassembled WGS sequence"/>
</dbReference>
<organism evidence="1 2">
    <name type="scientific">Candidatus Kuenenbacteria bacterium CG10_big_fil_rev_8_21_14_0_10_36_11</name>
    <dbReference type="NCBI Taxonomy" id="1974618"/>
    <lineage>
        <taxon>Bacteria</taxon>
        <taxon>Candidatus Kueneniibacteriota</taxon>
    </lineage>
</organism>
<proteinExistence type="predicted"/>
<evidence type="ECO:0000313" key="1">
    <source>
        <dbReference type="EMBL" id="PIT90106.1"/>
    </source>
</evidence>
<dbReference type="EMBL" id="PFBP01000004">
    <property type="protein sequence ID" value="PIT90106.1"/>
    <property type="molecule type" value="Genomic_DNA"/>
</dbReference>
<sequence length="151" mass="15840">MIVVVIMTAAAGFYGGLKYNESKNKNSARNMAGFFANSESDNGQPRMQIFNGESGGAGAGRAMRADGGFANGKILAKDEQSLTIKLADGGSKIIFYSNSTEVMKTATGTPAELKVGDNIMANGTTNSNGSITAKTIQLRQNMPVQPDQPKP</sequence>
<dbReference type="AlphaFoldDB" id="A0A2M6WBE2"/>
<accession>A0A2M6WBE2</accession>
<reference evidence="2" key="1">
    <citation type="submission" date="2017-09" db="EMBL/GenBank/DDBJ databases">
        <title>Depth-based differentiation of microbial function through sediment-hosted aquifers and enrichment of novel symbionts in the deep terrestrial subsurface.</title>
        <authorList>
            <person name="Probst A.J."/>
            <person name="Ladd B."/>
            <person name="Jarett J.K."/>
            <person name="Geller-Mcgrath D.E."/>
            <person name="Sieber C.M.K."/>
            <person name="Emerson J.B."/>
            <person name="Anantharaman K."/>
            <person name="Thomas B.C."/>
            <person name="Malmstrom R."/>
            <person name="Stieglmeier M."/>
            <person name="Klingl A."/>
            <person name="Woyke T."/>
            <person name="Ryan C.M."/>
            <person name="Banfield J.F."/>
        </authorList>
    </citation>
    <scope>NUCLEOTIDE SEQUENCE [LARGE SCALE GENOMIC DNA]</scope>
</reference>
<gene>
    <name evidence="1" type="ORF">COU23_00325</name>
</gene>